<proteinExistence type="predicted"/>
<reference evidence="2 3" key="1">
    <citation type="submission" date="2019-03" db="EMBL/GenBank/DDBJ databases">
        <title>Genomic Encyclopedia of Type Strains, Phase IV (KMG-IV): sequencing the most valuable type-strain genomes for metagenomic binning, comparative biology and taxonomic classification.</title>
        <authorList>
            <person name="Goeker M."/>
        </authorList>
    </citation>
    <scope>NUCLEOTIDE SEQUENCE [LARGE SCALE GENOMIC DNA]</scope>
    <source>
        <strain evidence="2 3">DSM 45934</strain>
    </source>
</reference>
<dbReference type="AlphaFoldDB" id="A0A4R2JNT3"/>
<organism evidence="2 3">
    <name type="scientific">Actinocrispum wychmicini</name>
    <dbReference type="NCBI Taxonomy" id="1213861"/>
    <lineage>
        <taxon>Bacteria</taxon>
        <taxon>Bacillati</taxon>
        <taxon>Actinomycetota</taxon>
        <taxon>Actinomycetes</taxon>
        <taxon>Pseudonocardiales</taxon>
        <taxon>Pseudonocardiaceae</taxon>
        <taxon>Actinocrispum</taxon>
    </lineage>
</organism>
<evidence type="ECO:0000256" key="1">
    <source>
        <dbReference type="SAM" id="MobiDB-lite"/>
    </source>
</evidence>
<accession>A0A4R2JNT3</accession>
<feature type="region of interest" description="Disordered" evidence="1">
    <location>
        <begin position="46"/>
        <end position="66"/>
    </location>
</feature>
<gene>
    <name evidence="2" type="ORF">EV192_107248</name>
</gene>
<sequence length="66" mass="7860">MHDLKEWNCPDPQFQDSLQFLDFHQQVERIAEELADLIDRAPAWRPDWPARTPVPDPPRTSRLPRL</sequence>
<protein>
    <submittedName>
        <fullName evidence="2">Uncharacterized protein</fullName>
    </submittedName>
</protein>
<comment type="caution">
    <text evidence="2">The sequence shown here is derived from an EMBL/GenBank/DDBJ whole genome shotgun (WGS) entry which is preliminary data.</text>
</comment>
<dbReference type="Proteomes" id="UP000295680">
    <property type="component" value="Unassembled WGS sequence"/>
</dbReference>
<keyword evidence="3" id="KW-1185">Reference proteome</keyword>
<name>A0A4R2JNT3_9PSEU</name>
<evidence type="ECO:0000313" key="3">
    <source>
        <dbReference type="Proteomes" id="UP000295680"/>
    </source>
</evidence>
<dbReference type="EMBL" id="SLWS01000007">
    <property type="protein sequence ID" value="TCO55825.1"/>
    <property type="molecule type" value="Genomic_DNA"/>
</dbReference>
<evidence type="ECO:0000313" key="2">
    <source>
        <dbReference type="EMBL" id="TCO55825.1"/>
    </source>
</evidence>